<proteinExistence type="predicted"/>
<sequence>MPLICQDSMFNFCFFLFVKKLKKKKINVFQKLFNFFAKTNVVMFLSRLKKLFPFLNFVDYLHFNPNLLLLTYKKPVISCISSIFSITIIGFLPKEIQFRVCEVLAEKVSLLLFFFLFLSSPFFPFFKTKKKNYVLFLGKLRNITLFSYFFIIQKKKKTIPSDVNPFAMLSVVIKSMRYHGDASLGIFPEMRNVMEACKTITTITTIITTITTIITITIITMTQTKKDRKYIKEIKILVRLFGDSIIEEELQKKIAHYNGNIELVIKDIVQECVEKENKLEADHKSNNELENVEQKQEQGNTVNEDNKRVQKEMEKTEIGETKPGINLQGYCSNETCLASKAKLPVWVNIGFDSIAIISDKTSFNCPDCKKSTVIYIAKAMFYNSEHSIYASNDSMPLTDNNYQCSYSIKTGLSYELKANKIRQHAKSIEDLRERSENAMNSIEIKNLVTELQKFEIMVVKPPSLKGNERLLEKIQADYGGDFNQAFDIGRFTILCDNPTKLQTAVAVMKKAEKFNLIVSEDKNFFGKQSKTHHRFHNIKLYVPKHDNFTTLEGYTVIENPKLSHLFYEHIRAWKPSNQLEEELKQASDEALTKINDIICEWIDVKEIKKISNRYKPHSEIRILKPPQLKGINDEEINVKNNISLKL</sequence>
<feature type="transmembrane region" description="Helical" evidence="3">
    <location>
        <begin position="200"/>
        <end position="222"/>
    </location>
</feature>
<accession>X6LSA0</accession>
<keyword evidence="3" id="KW-1133">Transmembrane helix</keyword>
<keyword evidence="5" id="KW-1185">Reference proteome</keyword>
<gene>
    <name evidence="4" type="ORF">RFI_32888</name>
</gene>
<feature type="coiled-coil region" evidence="1">
    <location>
        <begin position="414"/>
        <end position="445"/>
    </location>
</feature>
<evidence type="ECO:0000256" key="2">
    <source>
        <dbReference type="SAM" id="MobiDB-lite"/>
    </source>
</evidence>
<dbReference type="AlphaFoldDB" id="X6LSA0"/>
<keyword evidence="3" id="KW-0812">Transmembrane</keyword>
<evidence type="ECO:0000313" key="5">
    <source>
        <dbReference type="Proteomes" id="UP000023152"/>
    </source>
</evidence>
<name>X6LSA0_RETFI</name>
<keyword evidence="1" id="KW-0175">Coiled coil</keyword>
<protein>
    <submittedName>
        <fullName evidence="4">Uncharacterized protein</fullName>
    </submittedName>
</protein>
<organism evidence="4 5">
    <name type="scientific">Reticulomyxa filosa</name>
    <dbReference type="NCBI Taxonomy" id="46433"/>
    <lineage>
        <taxon>Eukaryota</taxon>
        <taxon>Sar</taxon>
        <taxon>Rhizaria</taxon>
        <taxon>Retaria</taxon>
        <taxon>Foraminifera</taxon>
        <taxon>Monothalamids</taxon>
        <taxon>Reticulomyxidae</taxon>
        <taxon>Reticulomyxa</taxon>
    </lineage>
</organism>
<feature type="transmembrane region" description="Helical" evidence="3">
    <location>
        <begin position="104"/>
        <end position="126"/>
    </location>
</feature>
<feature type="compositionally biased region" description="Basic and acidic residues" evidence="2">
    <location>
        <begin position="304"/>
        <end position="316"/>
    </location>
</feature>
<evidence type="ECO:0000256" key="1">
    <source>
        <dbReference type="SAM" id="Coils"/>
    </source>
</evidence>
<feature type="transmembrane region" description="Helical" evidence="3">
    <location>
        <begin position="72"/>
        <end position="92"/>
    </location>
</feature>
<keyword evidence="3" id="KW-0472">Membrane</keyword>
<evidence type="ECO:0000313" key="4">
    <source>
        <dbReference type="EMBL" id="ETO04509.1"/>
    </source>
</evidence>
<comment type="caution">
    <text evidence="4">The sequence shown here is derived from an EMBL/GenBank/DDBJ whole genome shotgun (WGS) entry which is preliminary data.</text>
</comment>
<dbReference type="OrthoDB" id="5984008at2759"/>
<reference evidence="4 5" key="1">
    <citation type="journal article" date="2013" name="Curr. Biol.">
        <title>The Genome of the Foraminiferan Reticulomyxa filosa.</title>
        <authorList>
            <person name="Glockner G."/>
            <person name="Hulsmann N."/>
            <person name="Schleicher M."/>
            <person name="Noegel A.A."/>
            <person name="Eichinger L."/>
            <person name="Gallinger C."/>
            <person name="Pawlowski J."/>
            <person name="Sierra R."/>
            <person name="Euteneuer U."/>
            <person name="Pillet L."/>
            <person name="Moustafa A."/>
            <person name="Platzer M."/>
            <person name="Groth M."/>
            <person name="Szafranski K."/>
            <person name="Schliwa M."/>
        </authorList>
    </citation>
    <scope>NUCLEOTIDE SEQUENCE [LARGE SCALE GENOMIC DNA]</scope>
</reference>
<evidence type="ECO:0000256" key="3">
    <source>
        <dbReference type="SAM" id="Phobius"/>
    </source>
</evidence>
<dbReference type="EMBL" id="ASPP01029273">
    <property type="protein sequence ID" value="ETO04509.1"/>
    <property type="molecule type" value="Genomic_DNA"/>
</dbReference>
<dbReference type="Proteomes" id="UP000023152">
    <property type="component" value="Unassembled WGS sequence"/>
</dbReference>
<feature type="region of interest" description="Disordered" evidence="2">
    <location>
        <begin position="283"/>
        <end position="316"/>
    </location>
</feature>
<feature type="non-terminal residue" evidence="4">
    <location>
        <position position="646"/>
    </location>
</feature>
<feature type="compositionally biased region" description="Basic and acidic residues" evidence="2">
    <location>
        <begin position="283"/>
        <end position="296"/>
    </location>
</feature>